<name>A0A813GS98_POLGL</name>
<evidence type="ECO:0000256" key="4">
    <source>
        <dbReference type="ARBA" id="ARBA00022694"/>
    </source>
</evidence>
<evidence type="ECO:0000256" key="3">
    <source>
        <dbReference type="ARBA" id="ARBA00022643"/>
    </source>
</evidence>
<evidence type="ECO:0000256" key="7">
    <source>
        <dbReference type="ARBA" id="ARBA00023027"/>
    </source>
</evidence>
<evidence type="ECO:0000313" key="16">
    <source>
        <dbReference type="EMBL" id="CAE8627905.1"/>
    </source>
</evidence>
<evidence type="ECO:0000259" key="15">
    <source>
        <dbReference type="Pfam" id="PF01207"/>
    </source>
</evidence>
<evidence type="ECO:0000256" key="14">
    <source>
        <dbReference type="SAM" id="MobiDB-lite"/>
    </source>
</evidence>
<dbReference type="PROSITE" id="PS01136">
    <property type="entry name" value="UPF0034"/>
    <property type="match status" value="1"/>
</dbReference>
<evidence type="ECO:0000256" key="1">
    <source>
        <dbReference type="ARBA" id="ARBA00001917"/>
    </source>
</evidence>
<evidence type="ECO:0000256" key="6">
    <source>
        <dbReference type="ARBA" id="ARBA00023002"/>
    </source>
</evidence>
<evidence type="ECO:0000256" key="9">
    <source>
        <dbReference type="ARBA" id="ARBA00038890"/>
    </source>
</evidence>
<reference evidence="16" key="1">
    <citation type="submission" date="2021-02" db="EMBL/GenBank/DDBJ databases">
        <authorList>
            <person name="Dougan E. K."/>
            <person name="Rhodes N."/>
            <person name="Thang M."/>
            <person name="Chan C."/>
        </authorList>
    </citation>
    <scope>NUCLEOTIDE SEQUENCE</scope>
</reference>
<feature type="domain" description="DUS-like FMN-binding" evidence="15">
    <location>
        <begin position="23"/>
        <end position="264"/>
    </location>
</feature>
<sequence>MTSGQECSARPLPCGLVAPVYTMAPMVKQSDRPFRALLREHGCTLCYTEMFMADKFATCATYRRRALGDGVDKDDHPLIVQFAANDKDILLKAALEAQAMGADGIDLNLGCPQPRAREGGYGAHFAHDTGAWAKIAEMVRTCASDPELRIPIFCKIRLQPTVSATIKFASMLEDAGCALLAIHGRKLLVGKSKARDGPADLGAVAAVRSALRAMPVLSNGNVRCPADVCTNLASTRCEGIMCAEQLLKDPALFERAAAHSAKAAGSIPARLPSAEELVEEYLGLCCDFDGEDDAHCFSVWGASNGHVVREHVNRMSACVVTPDQPSAKVGSKPQEGPRPNKRPFATLVESSKDDDDATP</sequence>
<comment type="catalytic activity">
    <reaction evidence="11">
        <text>5,6-dihydrouridine(16) in tRNA + NADP(+) = uridine(16) in tRNA + NADPH + H(+)</text>
        <dbReference type="Rhea" id="RHEA:53376"/>
        <dbReference type="Rhea" id="RHEA-COMP:13543"/>
        <dbReference type="Rhea" id="RHEA-COMP:13544"/>
        <dbReference type="ChEBI" id="CHEBI:15378"/>
        <dbReference type="ChEBI" id="CHEBI:57783"/>
        <dbReference type="ChEBI" id="CHEBI:58349"/>
        <dbReference type="ChEBI" id="CHEBI:65315"/>
        <dbReference type="ChEBI" id="CHEBI:74443"/>
        <dbReference type="EC" id="1.3.1.88"/>
    </reaction>
    <physiologicalReaction direction="right-to-left" evidence="11">
        <dbReference type="Rhea" id="RHEA:53378"/>
    </physiologicalReaction>
</comment>
<dbReference type="Gene3D" id="3.20.20.70">
    <property type="entry name" value="Aldolase class I"/>
    <property type="match status" value="1"/>
</dbReference>
<dbReference type="InterPro" id="IPR013785">
    <property type="entry name" value="Aldolase_TIM"/>
</dbReference>
<comment type="caution">
    <text evidence="16">The sequence shown here is derived from an EMBL/GenBank/DDBJ whole genome shotgun (WGS) entry which is preliminary data.</text>
</comment>
<protein>
    <recommendedName>
        <fullName evidence="9">tRNA-dihydrouridine(16/17) synthase [NAD(P)(+)]</fullName>
        <ecNumber evidence="9">1.3.1.88</ecNumber>
    </recommendedName>
</protein>
<evidence type="ECO:0000256" key="5">
    <source>
        <dbReference type="ARBA" id="ARBA00022857"/>
    </source>
</evidence>
<evidence type="ECO:0000256" key="13">
    <source>
        <dbReference type="ARBA" id="ARBA00049467"/>
    </source>
</evidence>
<comment type="similarity">
    <text evidence="8">Belongs to the Dus family. Dus1 subfamily.</text>
</comment>
<feature type="region of interest" description="Disordered" evidence="14">
    <location>
        <begin position="322"/>
        <end position="359"/>
    </location>
</feature>
<evidence type="ECO:0000256" key="10">
    <source>
        <dbReference type="ARBA" id="ARBA00047287"/>
    </source>
</evidence>
<accession>A0A813GS98</accession>
<dbReference type="Pfam" id="PF01207">
    <property type="entry name" value="Dus"/>
    <property type="match status" value="1"/>
</dbReference>
<evidence type="ECO:0000313" key="17">
    <source>
        <dbReference type="Proteomes" id="UP000654075"/>
    </source>
</evidence>
<dbReference type="OMA" id="LPKQNWP"/>
<evidence type="ECO:0000256" key="11">
    <source>
        <dbReference type="ARBA" id="ARBA00047652"/>
    </source>
</evidence>
<keyword evidence="7" id="KW-0520">NAD</keyword>
<gene>
    <name evidence="16" type="ORF">PGLA1383_LOCUS44620</name>
</gene>
<keyword evidence="2" id="KW-0285">Flavoprotein</keyword>
<comment type="catalytic activity">
    <reaction evidence="12">
        <text>5,6-dihydrouridine(16) in tRNA + NAD(+) = uridine(16) in tRNA + NADH + H(+)</text>
        <dbReference type="Rhea" id="RHEA:53380"/>
        <dbReference type="Rhea" id="RHEA-COMP:13543"/>
        <dbReference type="Rhea" id="RHEA-COMP:13544"/>
        <dbReference type="ChEBI" id="CHEBI:15378"/>
        <dbReference type="ChEBI" id="CHEBI:57540"/>
        <dbReference type="ChEBI" id="CHEBI:57945"/>
        <dbReference type="ChEBI" id="CHEBI:65315"/>
        <dbReference type="ChEBI" id="CHEBI:74443"/>
        <dbReference type="EC" id="1.3.1.88"/>
    </reaction>
    <physiologicalReaction direction="right-to-left" evidence="12">
        <dbReference type="Rhea" id="RHEA:53382"/>
    </physiologicalReaction>
</comment>
<keyword evidence="6" id="KW-0560">Oxidoreductase</keyword>
<dbReference type="CDD" id="cd02801">
    <property type="entry name" value="DUS_like_FMN"/>
    <property type="match status" value="1"/>
</dbReference>
<dbReference type="SUPFAM" id="SSF51395">
    <property type="entry name" value="FMN-linked oxidoreductases"/>
    <property type="match status" value="1"/>
</dbReference>
<dbReference type="Proteomes" id="UP000654075">
    <property type="component" value="Unassembled WGS sequence"/>
</dbReference>
<dbReference type="InterPro" id="IPR035587">
    <property type="entry name" value="DUS-like_FMN-bd"/>
</dbReference>
<dbReference type="AlphaFoldDB" id="A0A813GS98"/>
<evidence type="ECO:0000256" key="12">
    <source>
        <dbReference type="ARBA" id="ARBA00048934"/>
    </source>
</evidence>
<dbReference type="PANTHER" id="PTHR11082:SF5">
    <property type="entry name" value="TRNA-DIHYDROURIDINE(16_17) SYNTHASE [NAD(P)(+)]-LIKE"/>
    <property type="match status" value="1"/>
</dbReference>
<dbReference type="EC" id="1.3.1.88" evidence="9"/>
<organism evidence="16 17">
    <name type="scientific">Polarella glacialis</name>
    <name type="common">Dinoflagellate</name>
    <dbReference type="NCBI Taxonomy" id="89957"/>
    <lineage>
        <taxon>Eukaryota</taxon>
        <taxon>Sar</taxon>
        <taxon>Alveolata</taxon>
        <taxon>Dinophyceae</taxon>
        <taxon>Suessiales</taxon>
        <taxon>Suessiaceae</taxon>
        <taxon>Polarella</taxon>
    </lineage>
</organism>
<comment type="cofactor">
    <cofactor evidence="1">
        <name>FMN</name>
        <dbReference type="ChEBI" id="CHEBI:58210"/>
    </cofactor>
</comment>
<evidence type="ECO:0000256" key="2">
    <source>
        <dbReference type="ARBA" id="ARBA00022630"/>
    </source>
</evidence>
<proteinExistence type="inferred from homology"/>
<evidence type="ECO:0000256" key="8">
    <source>
        <dbReference type="ARBA" id="ARBA00038313"/>
    </source>
</evidence>
<comment type="catalytic activity">
    <reaction evidence="13">
        <text>5,6-dihydrouridine(17) in tRNA + NADP(+) = uridine(17) in tRNA + NADPH + H(+)</text>
        <dbReference type="Rhea" id="RHEA:53368"/>
        <dbReference type="Rhea" id="RHEA-COMP:13541"/>
        <dbReference type="Rhea" id="RHEA-COMP:13542"/>
        <dbReference type="ChEBI" id="CHEBI:15378"/>
        <dbReference type="ChEBI" id="CHEBI:57783"/>
        <dbReference type="ChEBI" id="CHEBI:58349"/>
        <dbReference type="ChEBI" id="CHEBI:65315"/>
        <dbReference type="ChEBI" id="CHEBI:74443"/>
        <dbReference type="EC" id="1.3.1.88"/>
    </reaction>
    <physiologicalReaction direction="right-to-left" evidence="13">
        <dbReference type="Rhea" id="RHEA:53370"/>
    </physiologicalReaction>
</comment>
<dbReference type="PANTHER" id="PTHR11082">
    <property type="entry name" value="TRNA-DIHYDROURIDINE SYNTHASE"/>
    <property type="match status" value="1"/>
</dbReference>
<keyword evidence="5" id="KW-0521">NADP</keyword>
<dbReference type="EMBL" id="CAJNNV010029284">
    <property type="protein sequence ID" value="CAE8627905.1"/>
    <property type="molecule type" value="Genomic_DNA"/>
</dbReference>
<keyword evidence="17" id="KW-1185">Reference proteome</keyword>
<dbReference type="GO" id="GO:0017150">
    <property type="term" value="F:tRNA dihydrouridine synthase activity"/>
    <property type="evidence" value="ECO:0007669"/>
    <property type="project" value="InterPro"/>
</dbReference>
<keyword evidence="4" id="KW-0819">tRNA processing</keyword>
<dbReference type="OrthoDB" id="272303at2759"/>
<keyword evidence="3" id="KW-0288">FMN</keyword>
<comment type="catalytic activity">
    <reaction evidence="10">
        <text>5,6-dihydrouridine(17) in tRNA + NAD(+) = uridine(17) in tRNA + NADH + H(+)</text>
        <dbReference type="Rhea" id="RHEA:53372"/>
        <dbReference type="Rhea" id="RHEA-COMP:13541"/>
        <dbReference type="Rhea" id="RHEA-COMP:13542"/>
        <dbReference type="ChEBI" id="CHEBI:15378"/>
        <dbReference type="ChEBI" id="CHEBI:57540"/>
        <dbReference type="ChEBI" id="CHEBI:57945"/>
        <dbReference type="ChEBI" id="CHEBI:65315"/>
        <dbReference type="ChEBI" id="CHEBI:74443"/>
        <dbReference type="EC" id="1.3.1.88"/>
    </reaction>
    <physiologicalReaction direction="right-to-left" evidence="10">
        <dbReference type="Rhea" id="RHEA:53374"/>
    </physiologicalReaction>
</comment>
<dbReference type="InterPro" id="IPR018517">
    <property type="entry name" value="tRNA_hU_synthase_CS"/>
</dbReference>
<dbReference type="GO" id="GO:0050660">
    <property type="term" value="F:flavin adenine dinucleotide binding"/>
    <property type="evidence" value="ECO:0007669"/>
    <property type="project" value="InterPro"/>
</dbReference>